<dbReference type="RefSeq" id="WP_145807846.1">
    <property type="nucleotide sequence ID" value="NZ_VIVK01000001.1"/>
</dbReference>
<proteinExistence type="predicted"/>
<evidence type="ECO:0000313" key="4">
    <source>
        <dbReference type="Proteomes" id="UP000318380"/>
    </source>
</evidence>
<dbReference type="InterPro" id="IPR012296">
    <property type="entry name" value="Nuclease_put_TT1808"/>
</dbReference>
<dbReference type="GO" id="GO:0004519">
    <property type="term" value="F:endonuclease activity"/>
    <property type="evidence" value="ECO:0007669"/>
    <property type="project" value="UniProtKB-KW"/>
</dbReference>
<sequence>MTLMEFSPDEPKVPWRPSEPLTKDDLDRMPDDGHRYEVIDGTLLVTPAPSRLHQRVVAAVYRTLFDTCPANLEVLFAPFDVVISPDTVLQPDVLVARREDFTDNDLPKAPLLAVEVLSASTKRIDVMLKWSRLEAAGCPAYWVVDPDTPSLIGWELRDGAYAQVAKVAGDEPVVLTSPYDVTVVPADLIL</sequence>
<keyword evidence="3" id="KW-0540">Nuclease</keyword>
<evidence type="ECO:0000256" key="1">
    <source>
        <dbReference type="SAM" id="MobiDB-lite"/>
    </source>
</evidence>
<accession>A0A561BU18</accession>
<dbReference type="InterPro" id="IPR011335">
    <property type="entry name" value="Restrct_endonuc-II-like"/>
</dbReference>
<keyword evidence="3" id="KW-0378">Hydrolase</keyword>
<protein>
    <submittedName>
        <fullName evidence="3">Uma2 family endonuclease</fullName>
    </submittedName>
</protein>
<dbReference type="PANTHER" id="PTHR34107">
    <property type="entry name" value="SLL0198 PROTEIN-RELATED"/>
    <property type="match status" value="1"/>
</dbReference>
<dbReference type="EMBL" id="VIVK01000001">
    <property type="protein sequence ID" value="TWD82339.1"/>
    <property type="molecule type" value="Genomic_DNA"/>
</dbReference>
<dbReference type="AlphaFoldDB" id="A0A561BU18"/>
<dbReference type="OrthoDB" id="9799703at2"/>
<keyword evidence="3" id="KW-0255">Endonuclease</keyword>
<evidence type="ECO:0000259" key="2">
    <source>
        <dbReference type="Pfam" id="PF05685"/>
    </source>
</evidence>
<gene>
    <name evidence="3" type="ORF">FB561_3469</name>
</gene>
<keyword evidence="4" id="KW-1185">Reference proteome</keyword>
<dbReference type="Proteomes" id="UP000318380">
    <property type="component" value="Unassembled WGS sequence"/>
</dbReference>
<comment type="caution">
    <text evidence="3">The sequence shown here is derived from an EMBL/GenBank/DDBJ whole genome shotgun (WGS) entry which is preliminary data.</text>
</comment>
<dbReference type="Gene3D" id="3.90.1570.10">
    <property type="entry name" value="tt1808, chain A"/>
    <property type="match status" value="1"/>
</dbReference>
<dbReference type="CDD" id="cd06260">
    <property type="entry name" value="DUF820-like"/>
    <property type="match status" value="1"/>
</dbReference>
<reference evidence="3 4" key="1">
    <citation type="submission" date="2019-06" db="EMBL/GenBank/DDBJ databases">
        <title>Sequencing the genomes of 1000 actinobacteria strains.</title>
        <authorList>
            <person name="Klenk H.-P."/>
        </authorList>
    </citation>
    <scope>NUCLEOTIDE SEQUENCE [LARGE SCALE GENOMIC DNA]</scope>
    <source>
        <strain evidence="3 4">DSM 24683</strain>
    </source>
</reference>
<feature type="compositionally biased region" description="Basic and acidic residues" evidence="1">
    <location>
        <begin position="21"/>
        <end position="30"/>
    </location>
</feature>
<dbReference type="PANTHER" id="PTHR34107:SF4">
    <property type="entry name" value="SLL1222 PROTEIN"/>
    <property type="match status" value="1"/>
</dbReference>
<dbReference type="InterPro" id="IPR008538">
    <property type="entry name" value="Uma2"/>
</dbReference>
<evidence type="ECO:0000313" key="3">
    <source>
        <dbReference type="EMBL" id="TWD82339.1"/>
    </source>
</evidence>
<dbReference type="Pfam" id="PF05685">
    <property type="entry name" value="Uma2"/>
    <property type="match status" value="1"/>
</dbReference>
<organism evidence="3 4">
    <name type="scientific">Kribbella amoyensis</name>
    <dbReference type="NCBI Taxonomy" id="996641"/>
    <lineage>
        <taxon>Bacteria</taxon>
        <taxon>Bacillati</taxon>
        <taxon>Actinomycetota</taxon>
        <taxon>Actinomycetes</taxon>
        <taxon>Propionibacteriales</taxon>
        <taxon>Kribbellaceae</taxon>
        <taxon>Kribbella</taxon>
    </lineage>
</organism>
<name>A0A561BU18_9ACTN</name>
<feature type="domain" description="Putative restriction endonuclease" evidence="2">
    <location>
        <begin position="25"/>
        <end position="173"/>
    </location>
</feature>
<dbReference type="SUPFAM" id="SSF52980">
    <property type="entry name" value="Restriction endonuclease-like"/>
    <property type="match status" value="1"/>
</dbReference>
<feature type="region of interest" description="Disordered" evidence="1">
    <location>
        <begin position="1"/>
        <end position="30"/>
    </location>
</feature>